<dbReference type="STRING" id="53468.A0A0R3U228"/>
<dbReference type="UniPathway" id="UPA00251">
    <property type="reaction ID" value="UER00320"/>
</dbReference>
<dbReference type="PANTHER" id="PTHR12390:SF0">
    <property type="entry name" value="UROPORPHYRINOGEN-III SYNTHASE"/>
    <property type="match status" value="1"/>
</dbReference>
<evidence type="ECO:0000313" key="2">
    <source>
        <dbReference type="EMBL" id="VDD74475.1"/>
    </source>
</evidence>
<dbReference type="PANTHER" id="PTHR12390">
    <property type="entry name" value="UROPORPHYRINOGEN III SYNTHASE"/>
    <property type="match status" value="1"/>
</dbReference>
<dbReference type="GO" id="GO:0006780">
    <property type="term" value="P:uroporphyrinogen III biosynthetic process"/>
    <property type="evidence" value="ECO:0007669"/>
    <property type="project" value="InterPro"/>
</dbReference>
<gene>
    <name evidence="2" type="ORF">MCOS_LOCUS478</name>
</gene>
<evidence type="ECO:0000313" key="4">
    <source>
        <dbReference type="WBParaSite" id="MCU_003014-RA"/>
    </source>
</evidence>
<dbReference type="GO" id="GO:0005829">
    <property type="term" value="C:cytosol"/>
    <property type="evidence" value="ECO:0007669"/>
    <property type="project" value="TreeGrafter"/>
</dbReference>
<name>A0A0R3U228_MESCO</name>
<dbReference type="OrthoDB" id="5595751at2759"/>
<reference evidence="2 3" key="1">
    <citation type="submission" date="2018-10" db="EMBL/GenBank/DDBJ databases">
        <authorList>
            <consortium name="Pathogen Informatics"/>
        </authorList>
    </citation>
    <scope>NUCLEOTIDE SEQUENCE [LARGE SCALE GENOMIC DNA]</scope>
</reference>
<accession>A0A0R3U228</accession>
<dbReference type="AlphaFoldDB" id="A0A0R3U228"/>
<keyword evidence="3" id="KW-1185">Reference proteome</keyword>
<evidence type="ECO:0000313" key="3">
    <source>
        <dbReference type="Proteomes" id="UP000267029"/>
    </source>
</evidence>
<evidence type="ECO:0000259" key="1">
    <source>
        <dbReference type="Pfam" id="PF02602"/>
    </source>
</evidence>
<dbReference type="Gene3D" id="3.40.50.10090">
    <property type="match status" value="2"/>
</dbReference>
<reference evidence="4" key="2">
    <citation type="submission" date="2019-11" db="UniProtKB">
        <authorList>
            <consortium name="WormBaseParasite"/>
        </authorList>
    </citation>
    <scope>IDENTIFICATION</scope>
</reference>
<dbReference type="GO" id="GO:0006782">
    <property type="term" value="P:protoporphyrinogen IX biosynthetic process"/>
    <property type="evidence" value="ECO:0007669"/>
    <property type="project" value="UniProtKB-UniPathway"/>
</dbReference>
<organism evidence="2 3">
    <name type="scientific">Mesocestoides corti</name>
    <name type="common">Flatworm</name>
    <dbReference type="NCBI Taxonomy" id="53468"/>
    <lineage>
        <taxon>Eukaryota</taxon>
        <taxon>Metazoa</taxon>
        <taxon>Spiralia</taxon>
        <taxon>Lophotrochozoa</taxon>
        <taxon>Platyhelminthes</taxon>
        <taxon>Cestoda</taxon>
        <taxon>Eucestoda</taxon>
        <taxon>Cyclophyllidea</taxon>
        <taxon>Mesocestoididae</taxon>
        <taxon>Mesocestoides</taxon>
    </lineage>
</organism>
<proteinExistence type="predicted"/>
<dbReference type="CDD" id="cd06578">
    <property type="entry name" value="HemD"/>
    <property type="match status" value="1"/>
</dbReference>
<feature type="domain" description="Tetrapyrrole biosynthesis uroporphyrinogen III synthase" evidence="1">
    <location>
        <begin position="54"/>
        <end position="244"/>
    </location>
</feature>
<protein>
    <submittedName>
        <fullName evidence="4">Uroporphyrinogen-III synthase</fullName>
    </submittedName>
</protein>
<dbReference type="InterPro" id="IPR003754">
    <property type="entry name" value="4pyrrol_synth_uPrphyn_synth"/>
</dbReference>
<dbReference type="InterPro" id="IPR036108">
    <property type="entry name" value="4pyrrol_syn_uPrphyn_synt_sf"/>
</dbReference>
<dbReference type="WBParaSite" id="MCU_003014-RA">
    <property type="protein sequence ID" value="MCU_003014-RA"/>
    <property type="gene ID" value="MCU_003014"/>
</dbReference>
<dbReference type="Pfam" id="PF02602">
    <property type="entry name" value="HEM4"/>
    <property type="match status" value="1"/>
</dbReference>
<dbReference type="EMBL" id="UXSR01000042">
    <property type="protein sequence ID" value="VDD74475.1"/>
    <property type="molecule type" value="Genomic_DNA"/>
</dbReference>
<dbReference type="GO" id="GO:0004852">
    <property type="term" value="F:uroporphyrinogen-III synthase activity"/>
    <property type="evidence" value="ECO:0007669"/>
    <property type="project" value="InterPro"/>
</dbReference>
<sequence>MKVVLLKSAIDGSCARESDPYVNFLSARGYHTDLIETMSFTICGCLFERLYKWRSSHSCIVFCSQRAVASFASTNLIGLPEDLCFAVGPATSAAASKLGFTTKGSHTGNAASLANYMLDNYSSEVSKKPVLLLTGAKHSPVLSNQLRQAGITVEEVVVYSHIPNPHFVAQLSATLKESEKDSLCLVFFSPSAVEASQAIFSPGCPELDPNVHILAIGPTTAEKIKALSLPCSAICRSPTPEGVVECLEQVANLDGNALAGDRLV</sequence>
<dbReference type="Proteomes" id="UP000267029">
    <property type="component" value="Unassembled WGS sequence"/>
</dbReference>
<dbReference type="SUPFAM" id="SSF69618">
    <property type="entry name" value="HemD-like"/>
    <property type="match status" value="1"/>
</dbReference>
<dbReference type="InterPro" id="IPR039793">
    <property type="entry name" value="UROS/Hem4"/>
</dbReference>